<keyword evidence="6" id="KW-0325">Glycoprotein</keyword>
<keyword evidence="7" id="KW-0449">Lipoprotein</keyword>
<evidence type="ECO:0000256" key="6">
    <source>
        <dbReference type="ARBA" id="ARBA00023180"/>
    </source>
</evidence>
<organism evidence="11 12">
    <name type="scientific">Zea mays</name>
    <name type="common">Maize</name>
    <dbReference type="NCBI Taxonomy" id="4577"/>
    <lineage>
        <taxon>Eukaryota</taxon>
        <taxon>Viridiplantae</taxon>
        <taxon>Streptophyta</taxon>
        <taxon>Embryophyta</taxon>
        <taxon>Tracheophyta</taxon>
        <taxon>Spermatophyta</taxon>
        <taxon>Magnoliopsida</taxon>
        <taxon>Liliopsida</taxon>
        <taxon>Poales</taxon>
        <taxon>Poaceae</taxon>
        <taxon>PACMAD clade</taxon>
        <taxon>Panicoideae</taxon>
        <taxon>Andropogonodae</taxon>
        <taxon>Andropogoneae</taxon>
        <taxon>Tripsacinae</taxon>
        <taxon>Zea</taxon>
    </lineage>
</organism>
<dbReference type="Gene3D" id="1.10.110.10">
    <property type="entry name" value="Plant lipid-transfer and hydrophobic proteins"/>
    <property type="match status" value="1"/>
</dbReference>
<dbReference type="EMBL" id="NCVQ01000007">
    <property type="protein sequence ID" value="PWZ18082.1"/>
    <property type="molecule type" value="Genomic_DNA"/>
</dbReference>
<comment type="similarity">
    <text evidence="2">Belongs to the plant LTP family.</text>
</comment>
<evidence type="ECO:0000256" key="4">
    <source>
        <dbReference type="ARBA" id="ARBA00022729"/>
    </source>
</evidence>
<dbReference type="Proteomes" id="UP000251960">
    <property type="component" value="Chromosome 6"/>
</dbReference>
<name>A0A3L6EAY2_MAIZE</name>
<comment type="caution">
    <text evidence="11">The sequence shown here is derived from an EMBL/GenBank/DDBJ whole genome shotgun (WGS) entry which is preliminary data.</text>
</comment>
<evidence type="ECO:0000256" key="3">
    <source>
        <dbReference type="ARBA" id="ARBA00022622"/>
    </source>
</evidence>
<evidence type="ECO:0000256" key="5">
    <source>
        <dbReference type="ARBA" id="ARBA00023157"/>
    </source>
</evidence>
<dbReference type="InterPro" id="IPR036312">
    <property type="entry name" value="Bifun_inhib/LTP/seed_sf"/>
</dbReference>
<sequence>MVVAAMRRLCAVPALLVAAATATLVLLLLLSPSSAQPVPSPAAAPGPAGGTGIDSACLNSLLNMSDCLPYVSQGSTARRPDAPCCPELAGLVGSNPVCLCELLSGAADSYGIAVDYGRALALPGVCRVATPPVSTCTGTSPTASPPSSTSTAARRSSAGSHLVALAMLPLAAAVVSGML</sequence>
<dbReference type="FunFam" id="1.10.110.10:FF:000001">
    <property type="entry name" value="Bifunctional inhibitor/lipid-transfer protein/seed storage 2S albumin superfamily protein"/>
    <property type="match status" value="1"/>
</dbReference>
<evidence type="ECO:0000313" key="11">
    <source>
        <dbReference type="EMBL" id="PWZ18082.1"/>
    </source>
</evidence>
<proteinExistence type="inferred from homology"/>
<dbReference type="InterPro" id="IPR043325">
    <property type="entry name" value="LTSS"/>
</dbReference>
<dbReference type="ExpressionAtlas" id="A0A3L6EAY2">
    <property type="expression patterns" value="baseline and differential"/>
</dbReference>
<dbReference type="GO" id="GO:0098552">
    <property type="term" value="C:side of membrane"/>
    <property type="evidence" value="ECO:0007669"/>
    <property type="project" value="UniProtKB-KW"/>
</dbReference>
<protein>
    <submittedName>
        <fullName evidence="11">Non-specific lipid transfer protein GPI-anchored 2</fullName>
    </submittedName>
</protein>
<keyword evidence="4 9" id="KW-0732">Signal</keyword>
<comment type="subcellular location">
    <subcellularLocation>
        <location evidence="1">Cell membrane</location>
        <topology evidence="1">Lipid-anchor</topology>
        <topology evidence="1">GPI-anchor</topology>
    </subcellularLocation>
</comment>
<dbReference type="Pfam" id="PF14368">
    <property type="entry name" value="LTP_2"/>
    <property type="match status" value="1"/>
</dbReference>
<dbReference type="AlphaFoldDB" id="A0A3L6EAY2"/>
<keyword evidence="3" id="KW-0336">GPI-anchor</keyword>
<evidence type="ECO:0000256" key="1">
    <source>
        <dbReference type="ARBA" id="ARBA00004609"/>
    </source>
</evidence>
<evidence type="ECO:0000256" key="8">
    <source>
        <dbReference type="SAM" id="MobiDB-lite"/>
    </source>
</evidence>
<feature type="chain" id="PRO_5017948667" evidence="9">
    <location>
        <begin position="36"/>
        <end position="179"/>
    </location>
</feature>
<feature type="domain" description="Bifunctional inhibitor/plant lipid transfer protein/seed storage helical" evidence="10">
    <location>
        <begin position="57"/>
        <end position="136"/>
    </location>
</feature>
<dbReference type="SUPFAM" id="SSF47699">
    <property type="entry name" value="Bifunctional inhibitor/lipid-transfer protein/seed storage 2S albumin"/>
    <property type="match status" value="1"/>
</dbReference>
<accession>A0A3L6EAY2</accession>
<evidence type="ECO:0000256" key="9">
    <source>
        <dbReference type="SAM" id="SignalP"/>
    </source>
</evidence>
<reference evidence="11 12" key="1">
    <citation type="journal article" date="2018" name="Nat. Genet.">
        <title>Extensive intraspecific gene order and gene structural variations between Mo17 and other maize genomes.</title>
        <authorList>
            <person name="Sun S."/>
            <person name="Zhou Y."/>
            <person name="Chen J."/>
            <person name="Shi J."/>
            <person name="Zhao H."/>
            <person name="Zhao H."/>
            <person name="Song W."/>
            <person name="Zhang M."/>
            <person name="Cui Y."/>
            <person name="Dong X."/>
            <person name="Liu H."/>
            <person name="Ma X."/>
            <person name="Jiao Y."/>
            <person name="Wang B."/>
            <person name="Wei X."/>
            <person name="Stein J.C."/>
            <person name="Glaubitz J.C."/>
            <person name="Lu F."/>
            <person name="Yu G."/>
            <person name="Liang C."/>
            <person name="Fengler K."/>
            <person name="Li B."/>
            <person name="Rafalski A."/>
            <person name="Schnable P.S."/>
            <person name="Ware D.H."/>
            <person name="Buckler E.S."/>
            <person name="Lai J."/>
        </authorList>
    </citation>
    <scope>NUCLEOTIDE SEQUENCE [LARGE SCALE GENOMIC DNA]</scope>
    <source>
        <strain evidence="12">cv. Missouri 17</strain>
        <tissue evidence="11">Seedling</tissue>
    </source>
</reference>
<feature type="signal peptide" evidence="9">
    <location>
        <begin position="1"/>
        <end position="35"/>
    </location>
</feature>
<dbReference type="CDD" id="cd00010">
    <property type="entry name" value="AAI_LTSS"/>
    <property type="match status" value="1"/>
</dbReference>
<evidence type="ECO:0000259" key="10">
    <source>
        <dbReference type="SMART" id="SM00499"/>
    </source>
</evidence>
<dbReference type="GO" id="GO:0005886">
    <property type="term" value="C:plasma membrane"/>
    <property type="evidence" value="ECO:0007669"/>
    <property type="project" value="UniProtKB-SubCell"/>
</dbReference>
<dbReference type="InterPro" id="IPR016140">
    <property type="entry name" value="Bifunc_inhib/LTP/seed_store"/>
</dbReference>
<dbReference type="PANTHER" id="PTHR33044">
    <property type="entry name" value="BIFUNCTIONAL INHIBITOR/LIPID-TRANSFER PROTEIN/SEED STORAGE 2S ALBUMIN SUPERFAMILY PROTEIN-RELATED"/>
    <property type="match status" value="1"/>
</dbReference>
<keyword evidence="5" id="KW-1015">Disulfide bond</keyword>
<keyword evidence="3" id="KW-0472">Membrane</keyword>
<feature type="region of interest" description="Disordered" evidence="8">
    <location>
        <begin position="134"/>
        <end position="153"/>
    </location>
</feature>
<evidence type="ECO:0000256" key="2">
    <source>
        <dbReference type="ARBA" id="ARBA00009748"/>
    </source>
</evidence>
<evidence type="ECO:0000256" key="7">
    <source>
        <dbReference type="ARBA" id="ARBA00023288"/>
    </source>
</evidence>
<evidence type="ECO:0000313" key="12">
    <source>
        <dbReference type="Proteomes" id="UP000251960"/>
    </source>
</evidence>
<dbReference type="SMART" id="SM00499">
    <property type="entry name" value="AAI"/>
    <property type="match status" value="1"/>
</dbReference>
<gene>
    <name evidence="11" type="primary">LTPG2_3</name>
    <name evidence="11" type="ORF">Zm00014a_013650</name>
</gene>